<accession>A0A1I3HZ55</accession>
<organism evidence="1 2">
    <name type="scientific">Pseudomonas guineae</name>
    <dbReference type="NCBI Taxonomy" id="425504"/>
    <lineage>
        <taxon>Bacteria</taxon>
        <taxon>Pseudomonadati</taxon>
        <taxon>Pseudomonadota</taxon>
        <taxon>Gammaproteobacteria</taxon>
        <taxon>Pseudomonadales</taxon>
        <taxon>Pseudomonadaceae</taxon>
        <taxon>Pseudomonas</taxon>
    </lineage>
</organism>
<dbReference type="EMBL" id="FOQL01000002">
    <property type="protein sequence ID" value="SFI40922.1"/>
    <property type="molecule type" value="Genomic_DNA"/>
</dbReference>
<dbReference type="OrthoDB" id="6697886at2"/>
<dbReference type="Proteomes" id="UP000243606">
    <property type="component" value="Unassembled WGS sequence"/>
</dbReference>
<proteinExistence type="predicted"/>
<evidence type="ECO:0000313" key="1">
    <source>
        <dbReference type="EMBL" id="SFI40922.1"/>
    </source>
</evidence>
<dbReference type="RefSeq" id="WP_090241942.1">
    <property type="nucleotide sequence ID" value="NZ_FOQL01000002.1"/>
</dbReference>
<dbReference type="AlphaFoldDB" id="A0A1I3HZ55"/>
<protein>
    <submittedName>
        <fullName evidence="1">Transcriptional regulator, AlpA family</fullName>
    </submittedName>
</protein>
<gene>
    <name evidence="1" type="ORF">SAMN05216206_2161</name>
</gene>
<keyword evidence="2" id="KW-1185">Reference proteome</keyword>
<dbReference type="STRING" id="425504.SAMN05216206_2161"/>
<name>A0A1I3HZ55_9PSED</name>
<evidence type="ECO:0000313" key="2">
    <source>
        <dbReference type="Proteomes" id="UP000243606"/>
    </source>
</evidence>
<sequence length="84" mass="9329">MHPSTTQSSKGLIRQPALCQWLDVTRSGLAKLKAKDLTFPKPIKDGDARQAAAYYVVSEIEAWLQSKIADRDKHQTDSSEGTNQ</sequence>
<reference evidence="2" key="1">
    <citation type="submission" date="2016-10" db="EMBL/GenBank/DDBJ databases">
        <authorList>
            <person name="Varghese N."/>
            <person name="Submissions S."/>
        </authorList>
    </citation>
    <scope>NUCLEOTIDE SEQUENCE [LARGE SCALE GENOMIC DNA]</scope>
    <source>
        <strain evidence="2">LMG 24016</strain>
    </source>
</reference>